<dbReference type="InterPro" id="IPR001789">
    <property type="entry name" value="Sig_transdc_resp-reg_receiver"/>
</dbReference>
<sequence length="229" mass="25611">MAQKKKLNVLIAERNPLVISALCNLIGRDDRFDSVMGIRSGEPFIRAIEGTQPAFDVAILGWKLSDMDAGDVLAELRRRELAAQVVVFSNDHFEAMRAARRAGLLLPVRRSVHPGRYSACGPQWPHLHSLYICWQDQRDAADAARTRTARCLADGWTNLQIATRTGISGNTVKYHLKNFYDKVCVTAPWRPRSTPVSATEARNRARDKPIFKVAQEVPDDASMATPWST</sequence>
<dbReference type="InterPro" id="IPR000792">
    <property type="entry name" value="Tscrpt_reg_LuxR_C"/>
</dbReference>
<dbReference type="GO" id="GO:0000160">
    <property type="term" value="P:phosphorelay signal transduction system"/>
    <property type="evidence" value="ECO:0007669"/>
    <property type="project" value="InterPro"/>
</dbReference>
<gene>
    <name evidence="4" type="ORF">SAMN02982922_0422</name>
</gene>
<protein>
    <submittedName>
        <fullName evidence="4">Response regulator receiver domain-containing protein</fullName>
    </submittedName>
</protein>
<dbReference type="EMBL" id="FXBL01000003">
    <property type="protein sequence ID" value="SMH26727.1"/>
    <property type="molecule type" value="Genomic_DNA"/>
</dbReference>
<dbReference type="InterPro" id="IPR011006">
    <property type="entry name" value="CheY-like_superfamily"/>
</dbReference>
<dbReference type="InterPro" id="IPR036388">
    <property type="entry name" value="WH-like_DNA-bd_sf"/>
</dbReference>
<dbReference type="Gene3D" id="3.40.50.2300">
    <property type="match status" value="1"/>
</dbReference>
<evidence type="ECO:0000256" key="1">
    <source>
        <dbReference type="ARBA" id="ARBA00023125"/>
    </source>
</evidence>
<reference evidence="4 5" key="1">
    <citation type="submission" date="2017-04" db="EMBL/GenBank/DDBJ databases">
        <authorList>
            <person name="Afonso C.L."/>
            <person name="Miller P.J."/>
            <person name="Scott M.A."/>
            <person name="Spackman E."/>
            <person name="Goraichik I."/>
            <person name="Dimitrov K.M."/>
            <person name="Suarez D.L."/>
            <person name="Swayne D.E."/>
        </authorList>
    </citation>
    <scope>NUCLEOTIDE SEQUENCE [LARGE SCALE GENOMIC DNA]</scope>
    <source>
        <strain evidence="4 5">B5P</strain>
    </source>
</reference>
<dbReference type="Pfam" id="PF00196">
    <property type="entry name" value="GerE"/>
    <property type="match status" value="1"/>
</dbReference>
<evidence type="ECO:0000313" key="4">
    <source>
        <dbReference type="EMBL" id="SMH26727.1"/>
    </source>
</evidence>
<dbReference type="InterPro" id="IPR016032">
    <property type="entry name" value="Sig_transdc_resp-reg_C-effctor"/>
</dbReference>
<dbReference type="SUPFAM" id="SSF52172">
    <property type="entry name" value="CheY-like"/>
    <property type="match status" value="1"/>
</dbReference>
<keyword evidence="1" id="KW-0238">DNA-binding</keyword>
<evidence type="ECO:0000259" key="3">
    <source>
        <dbReference type="PROSITE" id="PS50110"/>
    </source>
</evidence>
<dbReference type="GO" id="GO:0003677">
    <property type="term" value="F:DNA binding"/>
    <property type="evidence" value="ECO:0007669"/>
    <property type="project" value="UniProtKB-KW"/>
</dbReference>
<dbReference type="Gene3D" id="1.10.10.10">
    <property type="entry name" value="Winged helix-like DNA-binding domain superfamily/Winged helix DNA-binding domain"/>
    <property type="match status" value="1"/>
</dbReference>
<dbReference type="InterPro" id="IPR039420">
    <property type="entry name" value="WalR-like"/>
</dbReference>
<comment type="caution">
    <text evidence="2">Lacks conserved residue(s) required for the propagation of feature annotation.</text>
</comment>
<evidence type="ECO:0000313" key="5">
    <source>
        <dbReference type="Proteomes" id="UP000193083"/>
    </source>
</evidence>
<name>A0A1X7MRI2_9HYPH</name>
<organism evidence="4 5">
    <name type="scientific">Mesorhizobium australicum</name>
    <dbReference type="NCBI Taxonomy" id="536018"/>
    <lineage>
        <taxon>Bacteria</taxon>
        <taxon>Pseudomonadati</taxon>
        <taxon>Pseudomonadota</taxon>
        <taxon>Alphaproteobacteria</taxon>
        <taxon>Hyphomicrobiales</taxon>
        <taxon>Phyllobacteriaceae</taxon>
        <taxon>Mesorhizobium</taxon>
    </lineage>
</organism>
<dbReference type="AlphaFoldDB" id="A0A1X7MRI2"/>
<proteinExistence type="predicted"/>
<accession>A0A1X7MRI2</accession>
<evidence type="ECO:0000256" key="2">
    <source>
        <dbReference type="PROSITE-ProRule" id="PRU00169"/>
    </source>
</evidence>
<dbReference type="PROSITE" id="PS50110">
    <property type="entry name" value="RESPONSE_REGULATORY"/>
    <property type="match status" value="1"/>
</dbReference>
<dbReference type="GO" id="GO:0006355">
    <property type="term" value="P:regulation of DNA-templated transcription"/>
    <property type="evidence" value="ECO:0007669"/>
    <property type="project" value="InterPro"/>
</dbReference>
<dbReference type="PANTHER" id="PTHR43214">
    <property type="entry name" value="TWO-COMPONENT RESPONSE REGULATOR"/>
    <property type="match status" value="1"/>
</dbReference>
<feature type="domain" description="Response regulatory" evidence="3">
    <location>
        <begin position="8"/>
        <end position="125"/>
    </location>
</feature>
<keyword evidence="5" id="KW-1185">Reference proteome</keyword>
<dbReference type="SUPFAM" id="SSF46894">
    <property type="entry name" value="C-terminal effector domain of the bipartite response regulators"/>
    <property type="match status" value="1"/>
</dbReference>
<dbReference type="Proteomes" id="UP000193083">
    <property type="component" value="Unassembled WGS sequence"/>
</dbReference>